<dbReference type="Proteomes" id="UP001333110">
    <property type="component" value="Unassembled WGS sequence"/>
</dbReference>
<accession>A0AAN7S1D2</accession>
<dbReference type="AlphaFoldDB" id="A0AAN7S1D2"/>
<dbReference type="EMBL" id="JAUNZN010000003">
    <property type="protein sequence ID" value="KAK4824735.1"/>
    <property type="molecule type" value="Genomic_DNA"/>
</dbReference>
<name>A0AAN7S1D2_MYCAM</name>
<sequence>MKAIQQVLDIAEKSGQCSVSILIHGWWQMPCGGGCSNGSRTTGSGEEDIAARLENLAVKVRHVDHRITESQNV</sequence>
<proteinExistence type="predicted"/>
<gene>
    <name evidence="1" type="ORF">QYF61_018207</name>
</gene>
<reference evidence="1 2" key="1">
    <citation type="journal article" date="2023" name="J. Hered.">
        <title>Chromosome-level genome of the wood stork (Mycteria americana) provides insight into avian chromosome evolution.</title>
        <authorList>
            <person name="Flamio R. Jr."/>
            <person name="Ramstad K.M."/>
        </authorList>
    </citation>
    <scope>NUCLEOTIDE SEQUENCE [LARGE SCALE GENOMIC DNA]</scope>
    <source>
        <strain evidence="1">JAX WOST 10</strain>
    </source>
</reference>
<keyword evidence="2" id="KW-1185">Reference proteome</keyword>
<evidence type="ECO:0000313" key="1">
    <source>
        <dbReference type="EMBL" id="KAK4824735.1"/>
    </source>
</evidence>
<protein>
    <submittedName>
        <fullName evidence="1">Uncharacterized protein</fullName>
    </submittedName>
</protein>
<organism evidence="1 2">
    <name type="scientific">Mycteria americana</name>
    <name type="common">Wood stork</name>
    <dbReference type="NCBI Taxonomy" id="33587"/>
    <lineage>
        <taxon>Eukaryota</taxon>
        <taxon>Metazoa</taxon>
        <taxon>Chordata</taxon>
        <taxon>Craniata</taxon>
        <taxon>Vertebrata</taxon>
        <taxon>Euteleostomi</taxon>
        <taxon>Archelosauria</taxon>
        <taxon>Archosauria</taxon>
        <taxon>Dinosauria</taxon>
        <taxon>Saurischia</taxon>
        <taxon>Theropoda</taxon>
        <taxon>Coelurosauria</taxon>
        <taxon>Aves</taxon>
        <taxon>Neognathae</taxon>
        <taxon>Neoaves</taxon>
        <taxon>Aequornithes</taxon>
        <taxon>Ciconiiformes</taxon>
        <taxon>Ciconiidae</taxon>
        <taxon>Mycteria</taxon>
    </lineage>
</organism>
<comment type="caution">
    <text evidence="1">The sequence shown here is derived from an EMBL/GenBank/DDBJ whole genome shotgun (WGS) entry which is preliminary data.</text>
</comment>
<evidence type="ECO:0000313" key="2">
    <source>
        <dbReference type="Proteomes" id="UP001333110"/>
    </source>
</evidence>